<evidence type="ECO:0000256" key="3">
    <source>
        <dbReference type="ARBA" id="ARBA00022741"/>
    </source>
</evidence>
<dbReference type="InterPro" id="IPR003593">
    <property type="entry name" value="AAA+_ATPase"/>
</dbReference>
<reference evidence="6" key="1">
    <citation type="journal article" date="2014" name="Int. J. Syst. Evol. Microbiol.">
        <title>Complete genome sequence of Corynebacterium casei LMG S-19264T (=DSM 44701T), isolated from a smear-ripened cheese.</title>
        <authorList>
            <consortium name="US DOE Joint Genome Institute (JGI-PGF)"/>
            <person name="Walter F."/>
            <person name="Albersmeier A."/>
            <person name="Kalinowski J."/>
            <person name="Ruckert C."/>
        </authorList>
    </citation>
    <scope>NUCLEOTIDE SEQUENCE</scope>
    <source>
        <strain evidence="6">VKM B-2555</strain>
    </source>
</reference>
<dbReference type="PROSITE" id="PS50893">
    <property type="entry name" value="ABC_TRANSPORTER_2"/>
    <property type="match status" value="1"/>
</dbReference>
<accession>A0A9W6JIL0</accession>
<dbReference type="CDD" id="cd03293">
    <property type="entry name" value="ABC_NrtD_SsuB_transporters"/>
    <property type="match status" value="1"/>
</dbReference>
<feature type="domain" description="ABC transporter" evidence="5">
    <location>
        <begin position="8"/>
        <end position="235"/>
    </location>
</feature>
<name>A0A9W6JIL0_9HYPH</name>
<comment type="caution">
    <text evidence="6">The sequence shown here is derived from an EMBL/GenBank/DDBJ whole genome shotgun (WGS) entry which is preliminary data.</text>
</comment>
<dbReference type="GO" id="GO:0005524">
    <property type="term" value="F:ATP binding"/>
    <property type="evidence" value="ECO:0007669"/>
    <property type="project" value="UniProtKB-KW"/>
</dbReference>
<evidence type="ECO:0000313" key="7">
    <source>
        <dbReference type="Proteomes" id="UP001143364"/>
    </source>
</evidence>
<dbReference type="GO" id="GO:0016887">
    <property type="term" value="F:ATP hydrolysis activity"/>
    <property type="evidence" value="ECO:0007669"/>
    <property type="project" value="InterPro"/>
</dbReference>
<dbReference type="PANTHER" id="PTHR42788:SF13">
    <property type="entry name" value="ALIPHATIC SULFONATES IMPORT ATP-BINDING PROTEIN SSUB"/>
    <property type="match status" value="1"/>
</dbReference>
<evidence type="ECO:0000259" key="5">
    <source>
        <dbReference type="PROSITE" id="PS50893"/>
    </source>
</evidence>
<dbReference type="SMART" id="SM00382">
    <property type="entry name" value="AAA"/>
    <property type="match status" value="1"/>
</dbReference>
<evidence type="ECO:0000256" key="2">
    <source>
        <dbReference type="ARBA" id="ARBA00022448"/>
    </source>
</evidence>
<dbReference type="Pfam" id="PF00005">
    <property type="entry name" value="ABC_tran"/>
    <property type="match status" value="1"/>
</dbReference>
<gene>
    <name evidence="6" type="primary">ssuB_2</name>
    <name evidence="6" type="ORF">GCM10008171_29610</name>
</gene>
<dbReference type="PANTHER" id="PTHR42788">
    <property type="entry name" value="TAURINE IMPORT ATP-BINDING PROTEIN-RELATED"/>
    <property type="match status" value="1"/>
</dbReference>
<dbReference type="InterPro" id="IPR017871">
    <property type="entry name" value="ABC_transporter-like_CS"/>
</dbReference>
<dbReference type="InterPro" id="IPR027417">
    <property type="entry name" value="P-loop_NTPase"/>
</dbReference>
<keyword evidence="7" id="KW-1185">Reference proteome</keyword>
<protein>
    <submittedName>
        <fullName evidence="6">ABC transporter ATP-binding protein</fullName>
    </submittedName>
</protein>
<keyword evidence="3" id="KW-0547">Nucleotide-binding</keyword>
<comment type="similarity">
    <text evidence="1">Belongs to the ABC transporter superfamily.</text>
</comment>
<dbReference type="EMBL" id="BSFK01000016">
    <property type="protein sequence ID" value="GLK77707.1"/>
    <property type="molecule type" value="Genomic_DNA"/>
</dbReference>
<proteinExistence type="inferred from homology"/>
<reference evidence="6" key="2">
    <citation type="submission" date="2023-01" db="EMBL/GenBank/DDBJ databases">
        <authorList>
            <person name="Sun Q."/>
            <person name="Evtushenko L."/>
        </authorList>
    </citation>
    <scope>NUCLEOTIDE SEQUENCE</scope>
    <source>
        <strain evidence="6">VKM B-2555</strain>
    </source>
</reference>
<dbReference type="Gene3D" id="3.40.50.300">
    <property type="entry name" value="P-loop containing nucleotide triphosphate hydrolases"/>
    <property type="match status" value="1"/>
</dbReference>
<dbReference type="SUPFAM" id="SSF52540">
    <property type="entry name" value="P-loop containing nucleoside triphosphate hydrolases"/>
    <property type="match status" value="1"/>
</dbReference>
<dbReference type="InterPro" id="IPR003439">
    <property type="entry name" value="ABC_transporter-like_ATP-bd"/>
</dbReference>
<evidence type="ECO:0000256" key="4">
    <source>
        <dbReference type="ARBA" id="ARBA00022840"/>
    </source>
</evidence>
<dbReference type="PROSITE" id="PS00211">
    <property type="entry name" value="ABC_TRANSPORTER_1"/>
    <property type="match status" value="1"/>
</dbReference>
<evidence type="ECO:0000313" key="6">
    <source>
        <dbReference type="EMBL" id="GLK77707.1"/>
    </source>
</evidence>
<sequence>MSAAPPLLEAVDLSFRYDAETVLDRVSFALSRGEVLALLGPSGCGKTTLLNLIAGFNLPGSGRLTLEGAPIAGPGSDRAVVFQGGALFDWLTARANVEFALSCRGVAKAERRRASDRLLALVGLADVADRFPYEMSGGMRQRVGVARVLAAEPRVMLMDEPFAAVDVQTRETLQEEVLRINAATRCAIVFVTHDIEEAVFVADRVLVLSRGGGGVAAEFRVDLPAPRWNALNRLRPEFLRLREEIYLTMKDGLRPAAESRHAAA</sequence>
<evidence type="ECO:0000256" key="1">
    <source>
        <dbReference type="ARBA" id="ARBA00005417"/>
    </source>
</evidence>
<keyword evidence="2" id="KW-0813">Transport</keyword>
<keyword evidence="4 6" id="KW-0067">ATP-binding</keyword>
<dbReference type="RefSeq" id="WP_271205544.1">
    <property type="nucleotide sequence ID" value="NZ_BSFK01000016.1"/>
</dbReference>
<dbReference type="AlphaFoldDB" id="A0A9W6JIL0"/>
<dbReference type="InterPro" id="IPR050166">
    <property type="entry name" value="ABC_transporter_ATP-bind"/>
</dbReference>
<organism evidence="6 7">
    <name type="scientific">Methylopila jiangsuensis</name>
    <dbReference type="NCBI Taxonomy" id="586230"/>
    <lineage>
        <taxon>Bacteria</taxon>
        <taxon>Pseudomonadati</taxon>
        <taxon>Pseudomonadota</taxon>
        <taxon>Alphaproteobacteria</taxon>
        <taxon>Hyphomicrobiales</taxon>
        <taxon>Methylopilaceae</taxon>
        <taxon>Methylopila</taxon>
    </lineage>
</organism>
<dbReference type="Proteomes" id="UP001143364">
    <property type="component" value="Unassembled WGS sequence"/>
</dbReference>